<dbReference type="Gene3D" id="1.10.510.10">
    <property type="entry name" value="Transferase(Phosphotransferase) domain 1"/>
    <property type="match status" value="1"/>
</dbReference>
<dbReference type="Pfam" id="PF13405">
    <property type="entry name" value="EF-hand_6"/>
    <property type="match status" value="1"/>
</dbReference>
<keyword evidence="6 7" id="KW-0067">ATP-binding</keyword>
<dbReference type="PROSITE" id="PS00018">
    <property type="entry name" value="EF_HAND_1"/>
    <property type="match status" value="3"/>
</dbReference>
<dbReference type="Pfam" id="PF13202">
    <property type="entry name" value="EF-hand_5"/>
    <property type="match status" value="1"/>
</dbReference>
<dbReference type="InterPro" id="IPR011992">
    <property type="entry name" value="EF-hand-dom_pair"/>
</dbReference>
<evidence type="ECO:0000256" key="4">
    <source>
        <dbReference type="ARBA" id="ARBA00022777"/>
    </source>
</evidence>
<dbReference type="InterPro" id="IPR018247">
    <property type="entry name" value="EF_Hand_1_Ca_BS"/>
</dbReference>
<dbReference type="EMBL" id="CP151501">
    <property type="protein sequence ID" value="WZN59220.1"/>
    <property type="molecule type" value="Genomic_DNA"/>
</dbReference>
<evidence type="ECO:0000256" key="5">
    <source>
        <dbReference type="ARBA" id="ARBA00022837"/>
    </source>
</evidence>
<evidence type="ECO:0000256" key="8">
    <source>
        <dbReference type="SAM" id="MobiDB-lite"/>
    </source>
</evidence>
<dbReference type="PROSITE" id="PS50222">
    <property type="entry name" value="EF_HAND_2"/>
    <property type="match status" value="3"/>
</dbReference>
<organism evidence="11 12">
    <name type="scientific">Chloropicon roscoffensis</name>
    <dbReference type="NCBI Taxonomy" id="1461544"/>
    <lineage>
        <taxon>Eukaryota</taxon>
        <taxon>Viridiplantae</taxon>
        <taxon>Chlorophyta</taxon>
        <taxon>Chloropicophyceae</taxon>
        <taxon>Chloropicales</taxon>
        <taxon>Chloropicaceae</taxon>
        <taxon>Chloropicon</taxon>
    </lineage>
</organism>
<proteinExistence type="predicted"/>
<feature type="domain" description="Protein kinase" evidence="9">
    <location>
        <begin position="50"/>
        <end position="336"/>
    </location>
</feature>
<dbReference type="SUPFAM" id="SSF47473">
    <property type="entry name" value="EF-hand"/>
    <property type="match status" value="1"/>
</dbReference>
<reference evidence="11 12" key="1">
    <citation type="submission" date="2024-03" db="EMBL/GenBank/DDBJ databases">
        <title>Complete genome sequence of the green alga Chloropicon roscoffensis RCC1871.</title>
        <authorList>
            <person name="Lemieux C."/>
            <person name="Pombert J.-F."/>
            <person name="Otis C."/>
            <person name="Turmel M."/>
        </authorList>
    </citation>
    <scope>NUCLEOTIDE SEQUENCE [LARGE SCALE GENOMIC DNA]</scope>
    <source>
        <strain evidence="11 12">RCC1871</strain>
    </source>
</reference>
<dbReference type="CDD" id="cd00051">
    <property type="entry name" value="EFh"/>
    <property type="match status" value="1"/>
</dbReference>
<dbReference type="InterPro" id="IPR050205">
    <property type="entry name" value="CDPK_Ser/Thr_kinases"/>
</dbReference>
<feature type="binding site" evidence="7">
    <location>
        <position position="79"/>
    </location>
    <ligand>
        <name>ATP</name>
        <dbReference type="ChEBI" id="CHEBI:30616"/>
    </ligand>
</feature>
<keyword evidence="12" id="KW-1185">Reference proteome</keyword>
<dbReference type="SMART" id="SM00220">
    <property type="entry name" value="S_TKc"/>
    <property type="match status" value="1"/>
</dbReference>
<dbReference type="FunFam" id="1.10.510.10:FF:000571">
    <property type="entry name" value="Maternal embryonic leucine zipper kinase"/>
    <property type="match status" value="1"/>
</dbReference>
<dbReference type="SMART" id="SM00054">
    <property type="entry name" value="EFh"/>
    <property type="match status" value="3"/>
</dbReference>
<dbReference type="InterPro" id="IPR011009">
    <property type="entry name" value="Kinase-like_dom_sf"/>
</dbReference>
<dbReference type="PROSITE" id="PS00107">
    <property type="entry name" value="PROTEIN_KINASE_ATP"/>
    <property type="match status" value="1"/>
</dbReference>
<feature type="domain" description="EF-hand" evidence="10">
    <location>
        <begin position="458"/>
        <end position="493"/>
    </location>
</feature>
<dbReference type="Proteomes" id="UP001472866">
    <property type="component" value="Chromosome 01"/>
</dbReference>
<dbReference type="Gene3D" id="1.10.238.10">
    <property type="entry name" value="EF-hand"/>
    <property type="match status" value="1"/>
</dbReference>
<evidence type="ECO:0000259" key="10">
    <source>
        <dbReference type="PROSITE" id="PS50222"/>
    </source>
</evidence>
<dbReference type="SUPFAM" id="SSF56112">
    <property type="entry name" value="Protein kinase-like (PK-like)"/>
    <property type="match status" value="1"/>
</dbReference>
<evidence type="ECO:0000313" key="12">
    <source>
        <dbReference type="Proteomes" id="UP001472866"/>
    </source>
</evidence>
<feature type="region of interest" description="Disordered" evidence="8">
    <location>
        <begin position="535"/>
        <end position="568"/>
    </location>
</feature>
<keyword evidence="4 11" id="KW-0418">Kinase</keyword>
<feature type="domain" description="EF-hand" evidence="10">
    <location>
        <begin position="494"/>
        <end position="529"/>
    </location>
</feature>
<protein>
    <submittedName>
        <fullName evidence="11">Calcium-dependent protein kinase</fullName>
    </submittedName>
</protein>
<gene>
    <name evidence="11" type="ORF">HKI87_01g07450</name>
</gene>
<keyword evidence="1" id="KW-0723">Serine/threonine-protein kinase</keyword>
<keyword evidence="5" id="KW-0106">Calcium</keyword>
<dbReference type="CDD" id="cd05117">
    <property type="entry name" value="STKc_CAMK"/>
    <property type="match status" value="1"/>
</dbReference>
<dbReference type="GO" id="GO:0005524">
    <property type="term" value="F:ATP binding"/>
    <property type="evidence" value="ECO:0007669"/>
    <property type="project" value="UniProtKB-UniRule"/>
</dbReference>
<evidence type="ECO:0000256" key="1">
    <source>
        <dbReference type="ARBA" id="ARBA00022527"/>
    </source>
</evidence>
<sequence>MKGGGEIESGRGVETPARVTGSVNVTVLASGGSDTDASGALGGRTLSSEYELGEELGAGGFSTVRLGTHRLTGQQVAVKTLRKLTSSRLEAHLDASDLAMIRNEVMIVSFLSEFVRHPNVVRLVDVFEEDTDVHLVQELCKGGELFYRIELKLQQVHERARPGIPVEESALFSERDAAGIVLQVASGLHELHGKGVIHRDLKPENLLYETTGADSLIKITDFGLSYKLGTEDPMKSRLLGSIDYIAPEVLTRRWYTKAGDMWSLGVITFILLSGSPPFGALNTTAKLQKIIKCSYSFDHQVWNKISGAAKDLISKLLVLDAQKRFTCMEVLSHPWVTGACNYSVVQLTESLEGISAFNAKRKFRAAALACIHIHRAKISKLQNKILNFEGGLGRGAFALHNLGVVYFSQNELEDLKEEFKRVCSNTTAIDLKSFQQVMLRRLPTGVVKQDDTESSDGKANPLLQRMFELFDTNKDGAIDFREFIVGLNSMQAGAGEDRVKMCFKIYDVDNSGWISREELSEMLASVMMACDGLGSSDAEHAPKRRKASSGREIDVKSENTASEAGPNCCETPPAIGPGGGEISDTYNVVRNHSLQAEVFGDLFERLDVNKDGKISYEEFKVGINQDPFLVNVLFGPQ</sequence>
<accession>A0AAX4NZB0</accession>
<dbReference type="PROSITE" id="PS00108">
    <property type="entry name" value="PROTEIN_KINASE_ST"/>
    <property type="match status" value="1"/>
</dbReference>
<evidence type="ECO:0000256" key="6">
    <source>
        <dbReference type="ARBA" id="ARBA00022840"/>
    </source>
</evidence>
<keyword evidence="2" id="KW-0808">Transferase</keyword>
<evidence type="ECO:0000313" key="11">
    <source>
        <dbReference type="EMBL" id="WZN59220.1"/>
    </source>
</evidence>
<dbReference type="PROSITE" id="PS50011">
    <property type="entry name" value="PROTEIN_KINASE_DOM"/>
    <property type="match status" value="1"/>
</dbReference>
<evidence type="ECO:0000256" key="7">
    <source>
        <dbReference type="PROSITE-ProRule" id="PRU10141"/>
    </source>
</evidence>
<feature type="domain" description="EF-hand" evidence="10">
    <location>
        <begin position="594"/>
        <end position="629"/>
    </location>
</feature>
<name>A0AAX4NZB0_9CHLO</name>
<dbReference type="PANTHER" id="PTHR24349">
    <property type="entry name" value="SERINE/THREONINE-PROTEIN KINASE"/>
    <property type="match status" value="1"/>
</dbReference>
<dbReference type="AlphaFoldDB" id="A0AAX4NZB0"/>
<dbReference type="InterPro" id="IPR002048">
    <property type="entry name" value="EF_hand_dom"/>
</dbReference>
<dbReference type="GO" id="GO:0004674">
    <property type="term" value="F:protein serine/threonine kinase activity"/>
    <property type="evidence" value="ECO:0007669"/>
    <property type="project" value="UniProtKB-KW"/>
</dbReference>
<dbReference type="GO" id="GO:0005509">
    <property type="term" value="F:calcium ion binding"/>
    <property type="evidence" value="ECO:0007669"/>
    <property type="project" value="InterPro"/>
</dbReference>
<dbReference type="InterPro" id="IPR017441">
    <property type="entry name" value="Protein_kinase_ATP_BS"/>
</dbReference>
<dbReference type="Pfam" id="PF00069">
    <property type="entry name" value="Pkinase"/>
    <property type="match status" value="1"/>
</dbReference>
<dbReference type="InterPro" id="IPR000719">
    <property type="entry name" value="Prot_kinase_dom"/>
</dbReference>
<evidence type="ECO:0000256" key="2">
    <source>
        <dbReference type="ARBA" id="ARBA00022679"/>
    </source>
</evidence>
<keyword evidence="3 7" id="KW-0547">Nucleotide-binding</keyword>
<dbReference type="InterPro" id="IPR008271">
    <property type="entry name" value="Ser/Thr_kinase_AS"/>
</dbReference>
<evidence type="ECO:0000256" key="3">
    <source>
        <dbReference type="ARBA" id="ARBA00022741"/>
    </source>
</evidence>
<dbReference type="Pfam" id="PF00036">
    <property type="entry name" value="EF-hand_1"/>
    <property type="match status" value="1"/>
</dbReference>
<evidence type="ECO:0000259" key="9">
    <source>
        <dbReference type="PROSITE" id="PS50011"/>
    </source>
</evidence>